<evidence type="ECO:0000256" key="2">
    <source>
        <dbReference type="ARBA" id="ARBA00014807"/>
    </source>
</evidence>
<evidence type="ECO:0000259" key="16">
    <source>
        <dbReference type="PROSITE" id="PS51198"/>
    </source>
</evidence>
<dbReference type="PANTHER" id="PTHR11070:SF2">
    <property type="entry name" value="ATP-DEPENDENT DNA HELICASE SRS2"/>
    <property type="match status" value="1"/>
</dbReference>
<keyword evidence="5 15" id="KW-0378">Hydrolase</keyword>
<dbReference type="InterPro" id="IPR000212">
    <property type="entry name" value="DNA_helicase_UvrD/REP"/>
</dbReference>
<reference evidence="18 19" key="1">
    <citation type="submission" date="2017-02" db="EMBL/GenBank/DDBJ databases">
        <authorList>
            <person name="Peterson S.W."/>
        </authorList>
    </citation>
    <scope>NUCLEOTIDE SEQUENCE [LARGE SCALE GENOMIC DNA]</scope>
    <source>
        <strain evidence="18 19">ATCC 17233</strain>
    </source>
</reference>
<keyword evidence="4" id="KW-0227">DNA damage</keyword>
<accession>A0A1T4K2I0</accession>
<evidence type="ECO:0000256" key="7">
    <source>
        <dbReference type="ARBA" id="ARBA00022840"/>
    </source>
</evidence>
<dbReference type="FunFam" id="3.40.50.300:FF:001201">
    <property type="entry name" value="ATP-dependent DNA helicase UvrD2"/>
    <property type="match status" value="1"/>
</dbReference>
<sequence length="791" mass="89337">MEGLNRVQEEACSYTEGPLLILAGAGSGKTRVLTHRIAYLINEKSVNPYNILAITFTNKAANEMRERVDRIVGFGSESIWVSTFHSMCVRILRRHYEVLGGNNNFTIYDTDDQKTVIKEVLKYLNFDPKQYPERAMLSEVSKAKEEYLSPDQYERRQGSDFRGQNKAKIYREYQKRMKTNNALDFDDLIYKTIELFEHNPDILLMYQNRFKYIMVDEYQDTNRTQFLLVKMLASKYRNLCVVGDDDQSIYKFRGADISNILNFENEYPEAKVVKLEQNYRSTANILNAANGVIANNEGRKDKSLWTDKEDGEKLIYECFDNEYSEAESVVRRIIELMRRGEGLSDIAILYRTNNQSRILEEKLIMEGVPYKIVGGTNFYDRREIRDILGYLKTVNNRDDEIALRRIINVPRRGIGDTSVNKLVEYAVGNGIDLFTAMDMVNEIKGLERAAAKITAFTDLIYKLVDEYHEEGLTALFDKIMELTDYASLLKAEGTDEAKTRLENLTELRNKIVSYEEGAENPNLTELLEEIALVADTDTEVESDDRVSLMTLHSAKGLEFPYVFMVGMEERLFPSGMALDSDDPDALEEERRLCYVGITRAMKELRLSGASTRMINGSRNYSDVSRFIKEIPSNLIIRKADKAPSYMRKNSSYDSDDYSGYGSGYGSGNSYGGGYGSGSYGGGSSYGGGYGSSYGSGGYGGNSYSSGGSGSGKKSLKVEKPYSSVNMSSLKKGMPDNTDIDYSVGDTVKHIKFGKGVVTQIDKMGSDYEVMVNFDRVGEKKMFASLAKLKKL</sequence>
<dbReference type="PROSITE" id="PS51198">
    <property type="entry name" value="UVRD_HELICASE_ATP_BIND"/>
    <property type="match status" value="1"/>
</dbReference>
<dbReference type="Pfam" id="PF21196">
    <property type="entry name" value="PcrA_UvrD_tudor"/>
    <property type="match status" value="1"/>
</dbReference>
<evidence type="ECO:0000256" key="14">
    <source>
        <dbReference type="ARBA" id="ARBA00048988"/>
    </source>
</evidence>
<comment type="catalytic activity">
    <reaction evidence="11">
        <text>Couples ATP hydrolysis with the unwinding of duplex DNA by translocating in the 3'-5' direction.</text>
        <dbReference type="EC" id="5.6.2.4"/>
    </reaction>
</comment>
<feature type="domain" description="UvrD-like helicase ATP-binding" evidence="16">
    <location>
        <begin position="2"/>
        <end position="282"/>
    </location>
</feature>
<comment type="catalytic activity">
    <reaction evidence="14">
        <text>ATP + H2O = ADP + phosphate + H(+)</text>
        <dbReference type="Rhea" id="RHEA:13065"/>
        <dbReference type="ChEBI" id="CHEBI:15377"/>
        <dbReference type="ChEBI" id="CHEBI:15378"/>
        <dbReference type="ChEBI" id="CHEBI:30616"/>
        <dbReference type="ChEBI" id="CHEBI:43474"/>
        <dbReference type="ChEBI" id="CHEBI:456216"/>
        <dbReference type="EC" id="5.6.2.4"/>
    </reaction>
</comment>
<dbReference type="FunFam" id="1.10.486.10:FF:000003">
    <property type="entry name" value="ATP-dependent DNA helicase"/>
    <property type="match status" value="1"/>
</dbReference>
<dbReference type="Gene3D" id="3.40.50.300">
    <property type="entry name" value="P-loop containing nucleotide triphosphate hydrolases"/>
    <property type="match status" value="2"/>
</dbReference>
<keyword evidence="9" id="KW-0234">DNA repair</keyword>
<feature type="binding site" evidence="15">
    <location>
        <begin position="23"/>
        <end position="30"/>
    </location>
    <ligand>
        <name>ATP</name>
        <dbReference type="ChEBI" id="CHEBI:30616"/>
    </ligand>
</feature>
<dbReference type="GO" id="GO:0033202">
    <property type="term" value="C:DNA helicase complex"/>
    <property type="evidence" value="ECO:0007669"/>
    <property type="project" value="TreeGrafter"/>
</dbReference>
<dbReference type="PANTHER" id="PTHR11070">
    <property type="entry name" value="UVRD / RECB / PCRA DNA HELICASE FAMILY MEMBER"/>
    <property type="match status" value="1"/>
</dbReference>
<dbReference type="CDD" id="cd18807">
    <property type="entry name" value="SF1_C_UvrD"/>
    <property type="match status" value="1"/>
</dbReference>
<dbReference type="InterPro" id="IPR013986">
    <property type="entry name" value="DExx_box_DNA_helicase_dom_sf"/>
</dbReference>
<evidence type="ECO:0000256" key="15">
    <source>
        <dbReference type="PROSITE-ProRule" id="PRU00560"/>
    </source>
</evidence>
<evidence type="ECO:0000256" key="13">
    <source>
        <dbReference type="ARBA" id="ARBA00034900"/>
    </source>
</evidence>
<evidence type="ECO:0000313" key="18">
    <source>
        <dbReference type="EMBL" id="SJZ36641.1"/>
    </source>
</evidence>
<comment type="similarity">
    <text evidence="1">Belongs to the helicase family. UvrD subfamily.</text>
</comment>
<dbReference type="GO" id="GO:0005524">
    <property type="term" value="F:ATP binding"/>
    <property type="evidence" value="ECO:0007669"/>
    <property type="project" value="UniProtKB-UniRule"/>
</dbReference>
<keyword evidence="19" id="KW-1185">Reference proteome</keyword>
<dbReference type="EMBL" id="FUXA01000003">
    <property type="protein sequence ID" value="SJZ36641.1"/>
    <property type="molecule type" value="Genomic_DNA"/>
</dbReference>
<dbReference type="GO" id="GO:0003677">
    <property type="term" value="F:DNA binding"/>
    <property type="evidence" value="ECO:0007669"/>
    <property type="project" value="UniProtKB-KW"/>
</dbReference>
<evidence type="ECO:0000256" key="9">
    <source>
        <dbReference type="ARBA" id="ARBA00023204"/>
    </source>
</evidence>
<dbReference type="OrthoDB" id="9810135at2"/>
<keyword evidence="6 15" id="KW-0347">Helicase</keyword>
<dbReference type="Gene3D" id="1.10.10.160">
    <property type="match status" value="1"/>
</dbReference>
<evidence type="ECO:0000256" key="8">
    <source>
        <dbReference type="ARBA" id="ARBA00023125"/>
    </source>
</evidence>
<keyword evidence="3 15" id="KW-0547">Nucleotide-binding</keyword>
<evidence type="ECO:0000256" key="12">
    <source>
        <dbReference type="ARBA" id="ARBA00034808"/>
    </source>
</evidence>
<dbReference type="InterPro" id="IPR014016">
    <property type="entry name" value="UvrD-like_ATP-bd"/>
</dbReference>
<evidence type="ECO:0000259" key="17">
    <source>
        <dbReference type="PROSITE" id="PS51217"/>
    </source>
</evidence>
<dbReference type="GO" id="GO:0005829">
    <property type="term" value="C:cytosol"/>
    <property type="evidence" value="ECO:0007669"/>
    <property type="project" value="TreeGrafter"/>
</dbReference>
<dbReference type="InterPro" id="IPR027417">
    <property type="entry name" value="P-loop_NTPase"/>
</dbReference>
<dbReference type="Proteomes" id="UP000189857">
    <property type="component" value="Unassembled WGS sequence"/>
</dbReference>
<dbReference type="InterPro" id="IPR014017">
    <property type="entry name" value="DNA_helicase_UvrD-like_C"/>
</dbReference>
<dbReference type="GO" id="GO:0043138">
    <property type="term" value="F:3'-5' DNA helicase activity"/>
    <property type="evidence" value="ECO:0007669"/>
    <property type="project" value="UniProtKB-EC"/>
</dbReference>
<dbReference type="CDD" id="cd17932">
    <property type="entry name" value="DEXQc_UvrD"/>
    <property type="match status" value="1"/>
</dbReference>
<dbReference type="EC" id="5.6.2.4" evidence="12"/>
<evidence type="ECO:0000256" key="4">
    <source>
        <dbReference type="ARBA" id="ARBA00022763"/>
    </source>
</evidence>
<evidence type="ECO:0000256" key="1">
    <source>
        <dbReference type="ARBA" id="ARBA00009922"/>
    </source>
</evidence>
<evidence type="ECO:0000256" key="3">
    <source>
        <dbReference type="ARBA" id="ARBA00022741"/>
    </source>
</evidence>
<dbReference type="Pfam" id="PF00580">
    <property type="entry name" value="UvrD-helicase"/>
    <property type="match status" value="1"/>
</dbReference>
<gene>
    <name evidence="18" type="ORF">SAMN02745110_00121</name>
</gene>
<dbReference type="GO" id="GO:0009314">
    <property type="term" value="P:response to radiation"/>
    <property type="evidence" value="ECO:0007669"/>
    <property type="project" value="UniProtKB-ARBA"/>
</dbReference>
<dbReference type="AlphaFoldDB" id="A0A1T4K2I0"/>
<organism evidence="18 19">
    <name type="scientific">Eubacterium ruminantium</name>
    <dbReference type="NCBI Taxonomy" id="42322"/>
    <lineage>
        <taxon>Bacteria</taxon>
        <taxon>Bacillati</taxon>
        <taxon>Bacillota</taxon>
        <taxon>Clostridia</taxon>
        <taxon>Eubacteriales</taxon>
        <taxon>Eubacteriaceae</taxon>
        <taxon>Eubacterium</taxon>
    </lineage>
</organism>
<dbReference type="RefSeq" id="WP_078785805.1">
    <property type="nucleotide sequence ID" value="NZ_FMTO01000002.1"/>
</dbReference>
<evidence type="ECO:0000256" key="10">
    <source>
        <dbReference type="ARBA" id="ARBA00023235"/>
    </source>
</evidence>
<dbReference type="FunFam" id="1.10.10.160:FF:000001">
    <property type="entry name" value="ATP-dependent DNA helicase"/>
    <property type="match status" value="1"/>
</dbReference>
<dbReference type="GO" id="GO:0016887">
    <property type="term" value="F:ATP hydrolysis activity"/>
    <property type="evidence" value="ECO:0007669"/>
    <property type="project" value="RHEA"/>
</dbReference>
<feature type="domain" description="UvrD-like helicase C-terminal" evidence="17">
    <location>
        <begin position="283"/>
        <end position="556"/>
    </location>
</feature>
<dbReference type="SUPFAM" id="SSF52540">
    <property type="entry name" value="P-loop containing nucleoside triphosphate hydrolases"/>
    <property type="match status" value="1"/>
</dbReference>
<keyword evidence="7 15" id="KW-0067">ATP-binding</keyword>
<keyword evidence="10" id="KW-0413">Isomerase</keyword>
<evidence type="ECO:0000313" key="19">
    <source>
        <dbReference type="Proteomes" id="UP000189857"/>
    </source>
</evidence>
<evidence type="ECO:0000256" key="11">
    <source>
        <dbReference type="ARBA" id="ARBA00034617"/>
    </source>
</evidence>
<dbReference type="Gene3D" id="1.10.486.10">
    <property type="entry name" value="PCRA, domain 4"/>
    <property type="match status" value="1"/>
</dbReference>
<evidence type="ECO:0000256" key="5">
    <source>
        <dbReference type="ARBA" id="ARBA00022801"/>
    </source>
</evidence>
<proteinExistence type="inferred from homology"/>
<protein>
    <recommendedName>
        <fullName evidence="2">ATP-dependent DNA helicase PcrA</fullName>
        <ecNumber evidence="12">5.6.2.4</ecNumber>
    </recommendedName>
    <alternativeName>
        <fullName evidence="13">DNA 3'-5' helicase PcrA</fullName>
    </alternativeName>
</protein>
<dbReference type="GO" id="GO:0000725">
    <property type="term" value="P:recombinational repair"/>
    <property type="evidence" value="ECO:0007669"/>
    <property type="project" value="TreeGrafter"/>
</dbReference>
<name>A0A1T4K2I0_9FIRM</name>
<keyword evidence="8" id="KW-0238">DNA-binding</keyword>
<dbReference type="PROSITE" id="PS51217">
    <property type="entry name" value="UVRD_HELICASE_CTER"/>
    <property type="match status" value="1"/>
</dbReference>
<evidence type="ECO:0000256" key="6">
    <source>
        <dbReference type="ARBA" id="ARBA00022806"/>
    </source>
</evidence>
<dbReference type="Pfam" id="PF13361">
    <property type="entry name" value="UvrD_C"/>
    <property type="match status" value="1"/>
</dbReference>